<dbReference type="STRING" id="1279009.ADICEAN_03866"/>
<reference evidence="2 3" key="1">
    <citation type="journal article" date="2013" name="Genome Announc.">
        <title>Draft Genome Sequence of Cesiribacter andamanensis Strain AMV16T, Isolated from a Soil Sample from a Mud Volcano in the Andaman Islands, India.</title>
        <authorList>
            <person name="Shivaji S."/>
            <person name="Ara S."/>
            <person name="Begum Z."/>
            <person name="Srinivas T.N."/>
            <person name="Singh A."/>
            <person name="Kumar Pinnaka A."/>
        </authorList>
    </citation>
    <scope>NUCLEOTIDE SEQUENCE [LARGE SCALE GENOMIC DNA]</scope>
    <source>
        <strain evidence="2 3">AMV16</strain>
    </source>
</reference>
<dbReference type="OrthoDB" id="5492415at2"/>
<dbReference type="AlphaFoldDB" id="M7N137"/>
<sequence length="251" mass="29646">MMFHFGLKSTSLLLFFIHGIVFSGILIGRGRILGVQASTWLGLFLLLCSLYIAPFMLGYAGWYSGGLTRDLLFYIPFQQLFLLPPILYFYFRSLLDRSFVLKRKHFIHFIPAIAYLLYSAIVVLADKLVFGYAYFYQDGKDKDLAPWYQMAGFLSLLYYLVASWKVYRYYRSLTVQTLSFADSVRYRWAAHFLLAFFALCLLRGLFFILNPEWDEFGRKFWYYLSFSILFYYISISGLVNTRYQRCILLSF</sequence>
<proteinExistence type="predicted"/>
<name>M7N137_9BACT</name>
<feature type="transmembrane region" description="Helical" evidence="1">
    <location>
        <begin position="112"/>
        <end position="135"/>
    </location>
</feature>
<protein>
    <submittedName>
        <fullName evidence="2">Uncharacterized protein</fullName>
    </submittedName>
</protein>
<feature type="transmembrane region" description="Helical" evidence="1">
    <location>
        <begin position="71"/>
        <end position="91"/>
    </location>
</feature>
<feature type="transmembrane region" description="Helical" evidence="1">
    <location>
        <begin position="12"/>
        <end position="28"/>
    </location>
</feature>
<evidence type="ECO:0000313" key="2">
    <source>
        <dbReference type="EMBL" id="EMR01017.1"/>
    </source>
</evidence>
<feature type="transmembrane region" description="Helical" evidence="1">
    <location>
        <begin position="188"/>
        <end position="208"/>
    </location>
</feature>
<evidence type="ECO:0000313" key="3">
    <source>
        <dbReference type="Proteomes" id="UP000011910"/>
    </source>
</evidence>
<organism evidence="2 3">
    <name type="scientific">Cesiribacter andamanensis AMV16</name>
    <dbReference type="NCBI Taxonomy" id="1279009"/>
    <lineage>
        <taxon>Bacteria</taxon>
        <taxon>Pseudomonadati</taxon>
        <taxon>Bacteroidota</taxon>
        <taxon>Cytophagia</taxon>
        <taxon>Cytophagales</taxon>
        <taxon>Cesiribacteraceae</taxon>
        <taxon>Cesiribacter</taxon>
    </lineage>
</organism>
<dbReference type="EMBL" id="AODQ01000155">
    <property type="protein sequence ID" value="EMR01017.1"/>
    <property type="molecule type" value="Genomic_DNA"/>
</dbReference>
<dbReference type="RefSeq" id="WP_009197245.1">
    <property type="nucleotide sequence ID" value="NZ_AODQ01000155.1"/>
</dbReference>
<accession>M7N137</accession>
<feature type="transmembrane region" description="Helical" evidence="1">
    <location>
        <begin position="147"/>
        <end position="167"/>
    </location>
</feature>
<keyword evidence="1" id="KW-0812">Transmembrane</keyword>
<comment type="caution">
    <text evidence="2">The sequence shown here is derived from an EMBL/GenBank/DDBJ whole genome shotgun (WGS) entry which is preliminary data.</text>
</comment>
<dbReference type="Proteomes" id="UP000011910">
    <property type="component" value="Unassembled WGS sequence"/>
</dbReference>
<keyword evidence="3" id="KW-1185">Reference proteome</keyword>
<gene>
    <name evidence="2" type="ORF">ADICEAN_03866</name>
</gene>
<dbReference type="eggNOG" id="COG2207">
    <property type="taxonomic scope" value="Bacteria"/>
</dbReference>
<keyword evidence="1" id="KW-1133">Transmembrane helix</keyword>
<keyword evidence="1" id="KW-0472">Membrane</keyword>
<feature type="transmembrane region" description="Helical" evidence="1">
    <location>
        <begin position="40"/>
        <end position="59"/>
    </location>
</feature>
<evidence type="ECO:0000256" key="1">
    <source>
        <dbReference type="SAM" id="Phobius"/>
    </source>
</evidence>
<feature type="transmembrane region" description="Helical" evidence="1">
    <location>
        <begin position="220"/>
        <end position="239"/>
    </location>
</feature>